<comment type="caution">
    <text evidence="2">The sequence shown here is derived from an EMBL/GenBank/DDBJ whole genome shotgun (WGS) entry which is preliminary data.</text>
</comment>
<organism evidence="2 3">
    <name type="scientific">Phenylobacterium ferrooxidans</name>
    <dbReference type="NCBI Taxonomy" id="2982689"/>
    <lineage>
        <taxon>Bacteria</taxon>
        <taxon>Pseudomonadati</taxon>
        <taxon>Pseudomonadota</taxon>
        <taxon>Alphaproteobacteria</taxon>
        <taxon>Caulobacterales</taxon>
        <taxon>Caulobacteraceae</taxon>
        <taxon>Phenylobacterium</taxon>
    </lineage>
</organism>
<dbReference type="Proteomes" id="UP001598130">
    <property type="component" value="Unassembled WGS sequence"/>
</dbReference>
<evidence type="ECO:0008006" key="4">
    <source>
        <dbReference type="Google" id="ProtNLM"/>
    </source>
</evidence>
<sequence>MGGKTFAASATAVVAAILGLGAPAQAQPQSGQTVIDIPYTTCDGSRWTATWAGDSFYHQPEKGAGHADRRIDYRTWGGACWSATWDAASRRFHHTPKSGGAGHHDTILNFTDWDGVAWTTTRVGDGWKVTQR</sequence>
<evidence type="ECO:0000313" key="3">
    <source>
        <dbReference type="Proteomes" id="UP001598130"/>
    </source>
</evidence>
<feature type="signal peptide" evidence="1">
    <location>
        <begin position="1"/>
        <end position="26"/>
    </location>
</feature>
<name>A0ABW6CTV5_9CAUL</name>
<accession>A0ABW6CTV5</accession>
<protein>
    <recommendedName>
        <fullName evidence="4">Secreted protein</fullName>
    </recommendedName>
</protein>
<dbReference type="RefSeq" id="WP_377371596.1">
    <property type="nucleotide sequence ID" value="NZ_JAOTJD010000054.1"/>
</dbReference>
<proteinExistence type="predicted"/>
<dbReference type="EMBL" id="JAOTJD010000054">
    <property type="protein sequence ID" value="MFD3266339.1"/>
    <property type="molecule type" value="Genomic_DNA"/>
</dbReference>
<keyword evidence="1" id="KW-0732">Signal</keyword>
<gene>
    <name evidence="2" type="ORF">OCL97_20550</name>
</gene>
<keyword evidence="3" id="KW-1185">Reference proteome</keyword>
<evidence type="ECO:0000256" key="1">
    <source>
        <dbReference type="SAM" id="SignalP"/>
    </source>
</evidence>
<evidence type="ECO:0000313" key="2">
    <source>
        <dbReference type="EMBL" id="MFD3266339.1"/>
    </source>
</evidence>
<feature type="chain" id="PRO_5047502981" description="Secreted protein" evidence="1">
    <location>
        <begin position="27"/>
        <end position="132"/>
    </location>
</feature>
<reference evidence="2 3" key="1">
    <citation type="submission" date="2022-09" db="EMBL/GenBank/DDBJ databases">
        <title>New species of Phenylobacterium.</title>
        <authorList>
            <person name="Mieszkin S."/>
        </authorList>
    </citation>
    <scope>NUCLEOTIDE SEQUENCE [LARGE SCALE GENOMIC DNA]</scope>
    <source>
        <strain evidence="2 3">HK31-G</strain>
    </source>
</reference>